<dbReference type="EMBL" id="FZQP02006815">
    <property type="protein sequence ID" value="VVD03962.1"/>
    <property type="molecule type" value="Genomic_DNA"/>
</dbReference>
<dbReference type="Proteomes" id="UP000324832">
    <property type="component" value="Unassembled WGS sequence"/>
</dbReference>
<name>A0A5E4QZW2_9NEOP</name>
<feature type="non-terminal residue" evidence="1">
    <location>
        <position position="1"/>
    </location>
</feature>
<protein>
    <submittedName>
        <fullName evidence="1">Uncharacterized protein</fullName>
    </submittedName>
</protein>
<keyword evidence="2" id="KW-1185">Reference proteome</keyword>
<evidence type="ECO:0000313" key="2">
    <source>
        <dbReference type="Proteomes" id="UP000324832"/>
    </source>
</evidence>
<proteinExistence type="predicted"/>
<gene>
    <name evidence="1" type="ORF">LSINAPIS_LOCUS13839</name>
</gene>
<evidence type="ECO:0000313" key="1">
    <source>
        <dbReference type="EMBL" id="VVD03962.1"/>
    </source>
</evidence>
<reference evidence="1 2" key="1">
    <citation type="submission" date="2017-07" db="EMBL/GenBank/DDBJ databases">
        <authorList>
            <person name="Talla V."/>
            <person name="Backstrom N."/>
        </authorList>
    </citation>
    <scope>NUCLEOTIDE SEQUENCE [LARGE SCALE GENOMIC DNA]</scope>
</reference>
<accession>A0A5E4QZW2</accession>
<sequence length="14" mass="1679">AHCNHIFYDKKEAC</sequence>
<organism evidence="1 2">
    <name type="scientific">Leptidea sinapis</name>
    <dbReference type="NCBI Taxonomy" id="189913"/>
    <lineage>
        <taxon>Eukaryota</taxon>
        <taxon>Metazoa</taxon>
        <taxon>Ecdysozoa</taxon>
        <taxon>Arthropoda</taxon>
        <taxon>Hexapoda</taxon>
        <taxon>Insecta</taxon>
        <taxon>Pterygota</taxon>
        <taxon>Neoptera</taxon>
        <taxon>Endopterygota</taxon>
        <taxon>Lepidoptera</taxon>
        <taxon>Glossata</taxon>
        <taxon>Ditrysia</taxon>
        <taxon>Papilionoidea</taxon>
        <taxon>Pieridae</taxon>
        <taxon>Dismorphiinae</taxon>
        <taxon>Leptidea</taxon>
    </lineage>
</organism>